<dbReference type="EMBL" id="BNCO01000011">
    <property type="protein sequence ID" value="GIL51577.1"/>
    <property type="molecule type" value="Genomic_DNA"/>
</dbReference>
<comment type="caution">
    <text evidence="2">The sequence shown here is derived from an EMBL/GenBank/DDBJ whole genome shotgun (WGS) entry which is preliminary data.</text>
</comment>
<feature type="region of interest" description="Disordered" evidence="1">
    <location>
        <begin position="133"/>
        <end position="158"/>
    </location>
</feature>
<feature type="non-terminal residue" evidence="2">
    <location>
        <position position="158"/>
    </location>
</feature>
<proteinExistence type="predicted"/>
<reference evidence="2" key="1">
    <citation type="journal article" date="2021" name="Proc. Natl. Acad. Sci. U.S.A.">
        <title>Three genomes in the algal genus Volvox reveal the fate of a haploid sex-determining region after a transition to homothallism.</title>
        <authorList>
            <person name="Yamamoto K."/>
            <person name="Hamaji T."/>
            <person name="Kawai-Toyooka H."/>
            <person name="Matsuzaki R."/>
            <person name="Takahashi F."/>
            <person name="Nishimura Y."/>
            <person name="Kawachi M."/>
            <person name="Noguchi H."/>
            <person name="Minakuchi Y."/>
            <person name="Umen J.G."/>
            <person name="Toyoda A."/>
            <person name="Nozaki H."/>
        </authorList>
    </citation>
    <scope>NUCLEOTIDE SEQUENCE</scope>
    <source>
        <strain evidence="2">NIES-3780</strain>
    </source>
</reference>
<gene>
    <name evidence="2" type="ORF">Vafri_7541</name>
</gene>
<feature type="compositionally biased region" description="Polar residues" evidence="1">
    <location>
        <begin position="38"/>
        <end position="48"/>
    </location>
</feature>
<name>A0A8J4B1E0_9CHLO</name>
<evidence type="ECO:0000256" key="1">
    <source>
        <dbReference type="SAM" id="MobiDB-lite"/>
    </source>
</evidence>
<organism evidence="2 3">
    <name type="scientific">Volvox africanus</name>
    <dbReference type="NCBI Taxonomy" id="51714"/>
    <lineage>
        <taxon>Eukaryota</taxon>
        <taxon>Viridiplantae</taxon>
        <taxon>Chlorophyta</taxon>
        <taxon>core chlorophytes</taxon>
        <taxon>Chlorophyceae</taxon>
        <taxon>CS clade</taxon>
        <taxon>Chlamydomonadales</taxon>
        <taxon>Volvocaceae</taxon>
        <taxon>Volvox</taxon>
    </lineage>
</organism>
<feature type="compositionally biased region" description="Polar residues" evidence="1">
    <location>
        <begin position="1"/>
        <end position="11"/>
    </location>
</feature>
<keyword evidence="3" id="KW-1185">Reference proteome</keyword>
<evidence type="ECO:0000313" key="2">
    <source>
        <dbReference type="EMBL" id="GIL51577.1"/>
    </source>
</evidence>
<accession>A0A8J4B1E0</accession>
<feature type="region of interest" description="Disordered" evidence="1">
    <location>
        <begin position="1"/>
        <end position="72"/>
    </location>
</feature>
<sequence length="158" mass="16658">MTAIPRNNDNTARCRPACSNASGSSSEIERNAMIPPTAASSFSTSWRSTFEGKNRARTTTASGSARPDTAAYRKPRVRLPVAKYTGSATATPSGTLCSAMAKASEAPTACDFMEARNTATPSGKLCSAMPTAVMRPESNTRRLASRRVARSRAAVPLP</sequence>
<dbReference type="Proteomes" id="UP000747399">
    <property type="component" value="Unassembled WGS sequence"/>
</dbReference>
<protein>
    <submittedName>
        <fullName evidence="2">Uncharacterized protein</fullName>
    </submittedName>
</protein>
<evidence type="ECO:0000313" key="3">
    <source>
        <dbReference type="Proteomes" id="UP000747399"/>
    </source>
</evidence>
<dbReference type="AlphaFoldDB" id="A0A8J4B1E0"/>